<dbReference type="NCBIfam" id="TIGR01484">
    <property type="entry name" value="HAD-SF-IIB"/>
    <property type="match status" value="1"/>
</dbReference>
<dbReference type="RefSeq" id="WP_212905057.1">
    <property type="nucleotide sequence ID" value="NZ_BOPZ01000035.1"/>
</dbReference>
<accession>A0A919S1Z6</accession>
<name>A0A919S1Z6_9CLOT</name>
<dbReference type="CDD" id="cd07516">
    <property type="entry name" value="HAD_Pase"/>
    <property type="match status" value="1"/>
</dbReference>
<evidence type="ECO:0000313" key="1">
    <source>
        <dbReference type="EMBL" id="GIM30384.1"/>
    </source>
</evidence>
<dbReference type="PANTHER" id="PTHR10000:SF8">
    <property type="entry name" value="HAD SUPERFAMILY HYDROLASE-LIKE, TYPE 3"/>
    <property type="match status" value="1"/>
</dbReference>
<dbReference type="SFLD" id="SFLDS00003">
    <property type="entry name" value="Haloacid_Dehalogenase"/>
    <property type="match status" value="1"/>
</dbReference>
<protein>
    <submittedName>
        <fullName evidence="1">Uncharacterized protein</fullName>
    </submittedName>
</protein>
<sequence>MSKFKFICLDIDGTLLSLKHQVTEKTRCIINRVVNEKHIPVVLVSERMPKGILLLQRELGICEPIICYSGSLILYKNLEILQSNYIDASYIKEIFAVQNCSIFTVQNCGIHTSLYKDDDWYVEKMDEWALQEKKITNINPIISHYDQFLKKWEEHNEGCNKIVCMGKPEQIQMLKDILKEIFRDNLNIYLSKPTHLEIIPKSSSKTSAIEFLLKRYKLDKSELITIRDNYNDMDMLEYAGLGIAMGNAPDEVKKVANDVILSNDEDGVAYTIDRYDLNTNESGGGTNEKDRKDLLLS</sequence>
<dbReference type="GO" id="GO:0005829">
    <property type="term" value="C:cytosol"/>
    <property type="evidence" value="ECO:0007669"/>
    <property type="project" value="TreeGrafter"/>
</dbReference>
<dbReference type="SFLD" id="SFLDG01140">
    <property type="entry name" value="C2.B:_Phosphomannomutase_and_P"/>
    <property type="match status" value="1"/>
</dbReference>
<keyword evidence="2" id="KW-1185">Reference proteome</keyword>
<dbReference type="SUPFAM" id="SSF56784">
    <property type="entry name" value="HAD-like"/>
    <property type="match status" value="1"/>
</dbReference>
<gene>
    <name evidence="1" type="ORF">CPJCM30710_30500</name>
</gene>
<dbReference type="InterPro" id="IPR006379">
    <property type="entry name" value="HAD-SF_hydro_IIB"/>
</dbReference>
<dbReference type="PANTHER" id="PTHR10000">
    <property type="entry name" value="PHOSPHOSERINE PHOSPHATASE"/>
    <property type="match status" value="1"/>
</dbReference>
<organism evidence="1 2">
    <name type="scientific">Clostridium polyendosporum</name>
    <dbReference type="NCBI Taxonomy" id="69208"/>
    <lineage>
        <taxon>Bacteria</taxon>
        <taxon>Bacillati</taxon>
        <taxon>Bacillota</taxon>
        <taxon>Clostridia</taxon>
        <taxon>Eubacteriales</taxon>
        <taxon>Clostridiaceae</taxon>
        <taxon>Clostridium</taxon>
    </lineage>
</organism>
<dbReference type="PROSITE" id="PS01228">
    <property type="entry name" value="COF_1"/>
    <property type="match status" value="1"/>
</dbReference>
<dbReference type="GO" id="GO:0016791">
    <property type="term" value="F:phosphatase activity"/>
    <property type="evidence" value="ECO:0007669"/>
    <property type="project" value="UniProtKB-ARBA"/>
</dbReference>
<evidence type="ECO:0000313" key="2">
    <source>
        <dbReference type="Proteomes" id="UP000679179"/>
    </source>
</evidence>
<dbReference type="Proteomes" id="UP000679179">
    <property type="component" value="Unassembled WGS sequence"/>
</dbReference>
<reference evidence="1" key="1">
    <citation type="submission" date="2021-03" db="EMBL/GenBank/DDBJ databases">
        <title>Taxonomic study of Clostridium polyendosporum from meadow-gley soil under rice.</title>
        <authorList>
            <person name="Kobayashi H."/>
            <person name="Tanizawa Y."/>
            <person name="Yagura M."/>
        </authorList>
    </citation>
    <scope>NUCLEOTIDE SEQUENCE</scope>
    <source>
        <strain evidence="1">JCM 30710</strain>
    </source>
</reference>
<comment type="caution">
    <text evidence="1">The sequence shown here is derived from an EMBL/GenBank/DDBJ whole genome shotgun (WGS) entry which is preliminary data.</text>
</comment>
<proteinExistence type="predicted"/>
<dbReference type="InterPro" id="IPR000150">
    <property type="entry name" value="Cof"/>
</dbReference>
<dbReference type="Pfam" id="PF08282">
    <property type="entry name" value="Hydrolase_3"/>
    <property type="match status" value="1"/>
</dbReference>
<dbReference type="InterPro" id="IPR023214">
    <property type="entry name" value="HAD_sf"/>
</dbReference>
<dbReference type="GO" id="GO:0000287">
    <property type="term" value="F:magnesium ion binding"/>
    <property type="evidence" value="ECO:0007669"/>
    <property type="project" value="TreeGrafter"/>
</dbReference>
<dbReference type="Gene3D" id="3.30.1240.10">
    <property type="match status" value="1"/>
</dbReference>
<dbReference type="Gene3D" id="3.40.50.1000">
    <property type="entry name" value="HAD superfamily/HAD-like"/>
    <property type="match status" value="1"/>
</dbReference>
<dbReference type="InterPro" id="IPR036412">
    <property type="entry name" value="HAD-like_sf"/>
</dbReference>
<dbReference type="NCBIfam" id="TIGR00099">
    <property type="entry name" value="Cof-subfamily"/>
    <property type="match status" value="1"/>
</dbReference>
<dbReference type="EMBL" id="BOPZ01000035">
    <property type="protein sequence ID" value="GIM30384.1"/>
    <property type="molecule type" value="Genomic_DNA"/>
</dbReference>
<dbReference type="AlphaFoldDB" id="A0A919S1Z6"/>